<dbReference type="Pfam" id="PF00989">
    <property type="entry name" value="PAS"/>
    <property type="match status" value="1"/>
</dbReference>
<evidence type="ECO:0000259" key="19">
    <source>
        <dbReference type="PROSITE" id="PS50110"/>
    </source>
</evidence>
<evidence type="ECO:0000259" key="18">
    <source>
        <dbReference type="PROSITE" id="PS50109"/>
    </source>
</evidence>
<evidence type="ECO:0000313" key="23">
    <source>
        <dbReference type="Proteomes" id="UP000287872"/>
    </source>
</evidence>
<gene>
    <name evidence="22" type="ORF">Ctaglu_17190</name>
</gene>
<dbReference type="AlphaFoldDB" id="A0A401UKM5"/>
<dbReference type="PROSITE" id="PS50113">
    <property type="entry name" value="PAC"/>
    <property type="match status" value="1"/>
</dbReference>
<dbReference type="CDD" id="cd18773">
    <property type="entry name" value="PDC1_HK_sensor"/>
    <property type="match status" value="1"/>
</dbReference>
<keyword evidence="5 15" id="KW-0597">Phosphoprotein</keyword>
<dbReference type="FunFam" id="3.30.565.10:FF:000010">
    <property type="entry name" value="Sensor histidine kinase RcsC"/>
    <property type="match status" value="1"/>
</dbReference>
<dbReference type="SUPFAM" id="SSF55785">
    <property type="entry name" value="PYP-like sensor domain (PAS domain)"/>
    <property type="match status" value="1"/>
</dbReference>
<feature type="domain" description="PAC" evidence="21">
    <location>
        <begin position="527"/>
        <end position="585"/>
    </location>
</feature>
<evidence type="ECO:0000256" key="2">
    <source>
        <dbReference type="ARBA" id="ARBA00006402"/>
    </source>
</evidence>
<feature type="modified residue" description="4-aspartylphosphate" evidence="15">
    <location>
        <position position="932"/>
    </location>
</feature>
<evidence type="ECO:0000256" key="3">
    <source>
        <dbReference type="ARBA" id="ARBA00012438"/>
    </source>
</evidence>
<dbReference type="GO" id="GO:0006355">
    <property type="term" value="P:regulation of DNA-templated transcription"/>
    <property type="evidence" value="ECO:0007669"/>
    <property type="project" value="InterPro"/>
</dbReference>
<dbReference type="SMART" id="SM00387">
    <property type="entry name" value="HATPase_c"/>
    <property type="match status" value="1"/>
</dbReference>
<dbReference type="SUPFAM" id="SSF47384">
    <property type="entry name" value="Homodimeric domain of signal transducing histidine kinase"/>
    <property type="match status" value="1"/>
</dbReference>
<dbReference type="PRINTS" id="PR00344">
    <property type="entry name" value="BCTRLSENSOR"/>
</dbReference>
<keyword evidence="16" id="KW-0175">Coiled coil</keyword>
<evidence type="ECO:0000259" key="20">
    <source>
        <dbReference type="PROSITE" id="PS50112"/>
    </source>
</evidence>
<evidence type="ECO:0000256" key="12">
    <source>
        <dbReference type="ARBA" id="ARBA00064003"/>
    </source>
</evidence>
<dbReference type="InterPro" id="IPR011006">
    <property type="entry name" value="CheY-like_superfamily"/>
</dbReference>
<dbReference type="InterPro" id="IPR036097">
    <property type="entry name" value="HisK_dim/P_sf"/>
</dbReference>
<dbReference type="GO" id="GO:0000155">
    <property type="term" value="F:phosphorelay sensor kinase activity"/>
    <property type="evidence" value="ECO:0007669"/>
    <property type="project" value="InterPro"/>
</dbReference>
<feature type="coiled-coil region" evidence="16">
    <location>
        <begin position="368"/>
        <end position="450"/>
    </location>
</feature>
<dbReference type="PROSITE" id="PS50110">
    <property type="entry name" value="RESPONSE_REGULATORY"/>
    <property type="match status" value="1"/>
</dbReference>
<dbReference type="SUPFAM" id="SSF55874">
    <property type="entry name" value="ATPase domain of HSP90 chaperone/DNA topoisomerase II/histidine kinase"/>
    <property type="match status" value="1"/>
</dbReference>
<evidence type="ECO:0000256" key="8">
    <source>
        <dbReference type="ARBA" id="ARBA00022777"/>
    </source>
</evidence>
<keyword evidence="6" id="KW-0808">Transferase</keyword>
<keyword evidence="9" id="KW-0067">ATP-binding</keyword>
<keyword evidence="17" id="KW-0472">Membrane</keyword>
<evidence type="ECO:0000256" key="13">
    <source>
        <dbReference type="ARBA" id="ARBA00068150"/>
    </source>
</evidence>
<dbReference type="SMART" id="SM00448">
    <property type="entry name" value="REC"/>
    <property type="match status" value="1"/>
</dbReference>
<evidence type="ECO:0000256" key="1">
    <source>
        <dbReference type="ARBA" id="ARBA00000085"/>
    </source>
</evidence>
<comment type="similarity">
    <text evidence="2">In the N-terminal section; belongs to the phytochrome family.</text>
</comment>
<dbReference type="RefSeq" id="WP_125000137.1">
    <property type="nucleotide sequence ID" value="NZ_BHYK01000008.1"/>
</dbReference>
<dbReference type="CDD" id="cd00082">
    <property type="entry name" value="HisKA"/>
    <property type="match status" value="1"/>
</dbReference>
<feature type="domain" description="Response regulatory" evidence="19">
    <location>
        <begin position="883"/>
        <end position="1001"/>
    </location>
</feature>
<dbReference type="Pfam" id="PF02518">
    <property type="entry name" value="HATPase_c"/>
    <property type="match status" value="1"/>
</dbReference>
<comment type="function">
    <text evidence="11">May play the central regulatory role in sporulation. It may be an element of the effector pathway responsible for the activation of sporulation genes in response to nutritional stress. Spo0A may act in concert with spo0H (a sigma factor) to control the expression of some genes that are critical to the sporulation process.</text>
</comment>
<evidence type="ECO:0000313" key="22">
    <source>
        <dbReference type="EMBL" id="GCD10096.1"/>
    </source>
</evidence>
<feature type="transmembrane region" description="Helical" evidence="17">
    <location>
        <begin position="12"/>
        <end position="31"/>
    </location>
</feature>
<evidence type="ECO:0000256" key="16">
    <source>
        <dbReference type="SAM" id="Coils"/>
    </source>
</evidence>
<dbReference type="InterPro" id="IPR035965">
    <property type="entry name" value="PAS-like_dom_sf"/>
</dbReference>
<evidence type="ECO:0000256" key="17">
    <source>
        <dbReference type="SAM" id="Phobius"/>
    </source>
</evidence>
<evidence type="ECO:0000256" key="4">
    <source>
        <dbReference type="ARBA" id="ARBA00018672"/>
    </source>
</evidence>
<dbReference type="InterPro" id="IPR013767">
    <property type="entry name" value="PAS_fold"/>
</dbReference>
<evidence type="ECO:0000256" key="7">
    <source>
        <dbReference type="ARBA" id="ARBA00022741"/>
    </source>
</evidence>
<dbReference type="Gene3D" id="3.30.450.20">
    <property type="entry name" value="PAS domain"/>
    <property type="match status" value="3"/>
</dbReference>
<dbReference type="Pfam" id="PF00512">
    <property type="entry name" value="HisKA"/>
    <property type="match status" value="1"/>
</dbReference>
<evidence type="ECO:0000256" key="14">
    <source>
        <dbReference type="ARBA" id="ARBA00074306"/>
    </source>
</evidence>
<evidence type="ECO:0000256" key="6">
    <source>
        <dbReference type="ARBA" id="ARBA00022679"/>
    </source>
</evidence>
<name>A0A401UKM5_9CLOT</name>
<reference evidence="22 23" key="1">
    <citation type="submission" date="2018-11" db="EMBL/GenBank/DDBJ databases">
        <title>Genome sequencing and assembly of Clostridium tagluense strain A121.</title>
        <authorList>
            <person name="Murakami T."/>
            <person name="Segawa T."/>
            <person name="Shcherbakova V.A."/>
            <person name="Mori H."/>
            <person name="Yoshimura Y."/>
        </authorList>
    </citation>
    <scope>NUCLEOTIDE SEQUENCE [LARGE SCALE GENOMIC DNA]</scope>
    <source>
        <strain evidence="22 23">A121</strain>
    </source>
</reference>
<sequence length="1002" mass="114871">MKRIFSLKGQMLLNNIFIFILPTLIVGYITISITNNQVQENVKQSNNILALNVNKQVENFIQCPINIINKVEKEVLLKDNLSDKEIDTYFNTIIGIYPYIDNIQIISKDGFVKNTALFNKEKIGTNATNEDFFKKIDKSGKLVWSSVFISDQIKKPTVSISLYANGKLLVVDLNLSTIIKIAQDTTSGSVQNISILDGKGIYLVDNNHDNVNQRRQFSYFNEIKAETKNGGITINGKSDNELILYSTKNKHTGWYSVITLDSNKVFEPIIKIKNTFYISFAMMILLYFILSELSIANITRAFNNLINITKLISAGDYSIHTKIKDYSEFIELYKYFDIMKENVQLRENEILSLNLELEDKVVKRTKQLDQTNYELEELNSSLEEINCELEKSTILLYEEISEKQRVAKEISKLNEQLEDRVIKRTKELQNMNLELERTNAQLEAEVLERAKVDKALQKSEELYRNVYENSPLAFGISDKNFKFIDWNKRAEELFIWSKEEVIGKRFMDFLVPKEISHSINDLAKKIIDAEIKDITCTENITKDGRILFCEWHNSMLHDEKGNLIGFISMALDKTENVKAEKEVTEAKNQTDKINDKLKQANSNLKKEILERIAIEEQLTKSKLEAEQANIAKSQFLANMSHEIRTPINGIMGMTQLALMTDLDEEPREYLTLVMKSAKVLLAIINNVLDFSKIEAGKIIIESKPFKIKDVVKEVSTLFDLSANEKGIRLSVKIDKNIPTILKGDAIKLRQILSNIIGNAVKFTQMGKVIVGMSMDHIYENTVKVKFSIRDTGIGIPKDKQGLLFERFKQLDSTYTKQYQGSGLGLAISKNLVELMEGDIWFESEEWVGSTFYFTTNLQKVETTLSNNVLMLSSPINENNFNEKVLLVEDDKINRRITEIILKKKNLKVLIAENGKDAIELYDKFEFSLIIMDINMPIMDGYTATLLIREKELLLGKHTPIIAMTAYALSSDRDKFILAGMDDYISKPVNFRELSSKIDKWIK</sequence>
<dbReference type="InterPro" id="IPR001789">
    <property type="entry name" value="Sig_transdc_resp-reg_receiver"/>
</dbReference>
<dbReference type="NCBIfam" id="TIGR00229">
    <property type="entry name" value="sensory_box"/>
    <property type="match status" value="1"/>
</dbReference>
<feature type="domain" description="PAS" evidence="20">
    <location>
        <begin position="459"/>
        <end position="530"/>
    </location>
</feature>
<evidence type="ECO:0000256" key="15">
    <source>
        <dbReference type="PROSITE-ProRule" id="PRU00169"/>
    </source>
</evidence>
<keyword evidence="8" id="KW-0418">Kinase</keyword>
<accession>A0A401UKM5</accession>
<dbReference type="Gene3D" id="3.30.565.10">
    <property type="entry name" value="Histidine kinase-like ATPase, C-terminal domain"/>
    <property type="match status" value="1"/>
</dbReference>
<keyword evidence="23" id="KW-1185">Reference proteome</keyword>
<dbReference type="Pfam" id="PF00072">
    <property type="entry name" value="Response_reg"/>
    <property type="match status" value="1"/>
</dbReference>
<dbReference type="PANTHER" id="PTHR45339:SF3">
    <property type="entry name" value="HISTIDINE KINASE"/>
    <property type="match status" value="1"/>
</dbReference>
<comment type="subunit">
    <text evidence="12">At low DSF concentrations, interacts with RpfF.</text>
</comment>
<dbReference type="FunFam" id="1.10.287.130:FF:000002">
    <property type="entry name" value="Two-component osmosensing histidine kinase"/>
    <property type="match status" value="1"/>
</dbReference>
<dbReference type="CDD" id="cd17546">
    <property type="entry name" value="REC_hyHK_CKI1_RcsC-like"/>
    <property type="match status" value="1"/>
</dbReference>
<dbReference type="InterPro" id="IPR005467">
    <property type="entry name" value="His_kinase_dom"/>
</dbReference>
<dbReference type="InterPro" id="IPR003661">
    <property type="entry name" value="HisK_dim/P_dom"/>
</dbReference>
<dbReference type="InterPro" id="IPR004358">
    <property type="entry name" value="Sig_transdc_His_kin-like_C"/>
</dbReference>
<dbReference type="EMBL" id="BHYK01000008">
    <property type="protein sequence ID" value="GCD10096.1"/>
    <property type="molecule type" value="Genomic_DNA"/>
</dbReference>
<keyword evidence="7" id="KW-0547">Nucleotide-binding</keyword>
<dbReference type="Gene3D" id="3.40.50.2300">
    <property type="match status" value="1"/>
</dbReference>
<feature type="coiled-coil region" evidence="16">
    <location>
        <begin position="569"/>
        <end position="617"/>
    </location>
</feature>
<protein>
    <recommendedName>
        <fullName evidence="14">Circadian input-output histidine kinase CikA</fullName>
        <ecNumber evidence="3">2.7.13.3</ecNumber>
    </recommendedName>
    <alternativeName>
        <fullName evidence="13">Sensory/regulatory protein RpfC</fullName>
    </alternativeName>
    <alternativeName>
        <fullName evidence="4">Stage 0 sporulation protein A homolog</fullName>
    </alternativeName>
</protein>
<keyword evidence="10" id="KW-0902">Two-component regulatory system</keyword>
<evidence type="ECO:0000256" key="5">
    <source>
        <dbReference type="ARBA" id="ARBA00022553"/>
    </source>
</evidence>
<proteinExistence type="inferred from homology"/>
<comment type="caution">
    <text evidence="22">The sequence shown here is derived from an EMBL/GenBank/DDBJ whole genome shotgun (WGS) entry which is preliminary data.</text>
</comment>
<dbReference type="GO" id="GO:0005524">
    <property type="term" value="F:ATP binding"/>
    <property type="evidence" value="ECO:0007669"/>
    <property type="project" value="UniProtKB-KW"/>
</dbReference>
<evidence type="ECO:0000259" key="21">
    <source>
        <dbReference type="PROSITE" id="PS50113"/>
    </source>
</evidence>
<dbReference type="InterPro" id="IPR000700">
    <property type="entry name" value="PAS-assoc_C"/>
</dbReference>
<keyword evidence="17" id="KW-1133">Transmembrane helix</keyword>
<dbReference type="Proteomes" id="UP000287872">
    <property type="component" value="Unassembled WGS sequence"/>
</dbReference>
<feature type="domain" description="Histidine kinase" evidence="18">
    <location>
        <begin position="638"/>
        <end position="859"/>
    </location>
</feature>
<dbReference type="SMART" id="SM00388">
    <property type="entry name" value="HisKA"/>
    <property type="match status" value="1"/>
</dbReference>
<dbReference type="Gene3D" id="1.10.287.130">
    <property type="match status" value="1"/>
</dbReference>
<dbReference type="PROSITE" id="PS50112">
    <property type="entry name" value="PAS"/>
    <property type="match status" value="1"/>
</dbReference>
<dbReference type="OrthoDB" id="9790669at2"/>
<dbReference type="PANTHER" id="PTHR45339">
    <property type="entry name" value="HYBRID SIGNAL TRANSDUCTION HISTIDINE KINASE J"/>
    <property type="match status" value="1"/>
</dbReference>
<evidence type="ECO:0000256" key="10">
    <source>
        <dbReference type="ARBA" id="ARBA00023012"/>
    </source>
</evidence>
<keyword evidence="17" id="KW-0812">Transmembrane</keyword>
<dbReference type="InterPro" id="IPR036890">
    <property type="entry name" value="HATPase_C_sf"/>
</dbReference>
<evidence type="ECO:0000256" key="11">
    <source>
        <dbReference type="ARBA" id="ARBA00024867"/>
    </source>
</evidence>
<dbReference type="InterPro" id="IPR003594">
    <property type="entry name" value="HATPase_dom"/>
</dbReference>
<dbReference type="EC" id="2.7.13.3" evidence="3"/>
<dbReference type="CDD" id="cd16922">
    <property type="entry name" value="HATPase_EvgS-ArcB-TorS-like"/>
    <property type="match status" value="1"/>
</dbReference>
<evidence type="ECO:0000256" key="9">
    <source>
        <dbReference type="ARBA" id="ARBA00022840"/>
    </source>
</evidence>
<dbReference type="SUPFAM" id="SSF52172">
    <property type="entry name" value="CheY-like"/>
    <property type="match status" value="1"/>
</dbReference>
<dbReference type="SMART" id="SM00091">
    <property type="entry name" value="PAS"/>
    <property type="match status" value="1"/>
</dbReference>
<dbReference type="InterPro" id="IPR000014">
    <property type="entry name" value="PAS"/>
</dbReference>
<dbReference type="PROSITE" id="PS50109">
    <property type="entry name" value="HIS_KIN"/>
    <property type="match status" value="1"/>
</dbReference>
<organism evidence="22 23">
    <name type="scientific">Clostridium tagluense</name>
    <dbReference type="NCBI Taxonomy" id="360422"/>
    <lineage>
        <taxon>Bacteria</taxon>
        <taxon>Bacillati</taxon>
        <taxon>Bacillota</taxon>
        <taxon>Clostridia</taxon>
        <taxon>Eubacteriales</taxon>
        <taxon>Clostridiaceae</taxon>
        <taxon>Clostridium</taxon>
    </lineage>
</organism>
<comment type="catalytic activity">
    <reaction evidence="1">
        <text>ATP + protein L-histidine = ADP + protein N-phospho-L-histidine.</text>
        <dbReference type="EC" id="2.7.13.3"/>
    </reaction>
</comment>
<dbReference type="CDD" id="cd00130">
    <property type="entry name" value="PAS"/>
    <property type="match status" value="1"/>
</dbReference>